<evidence type="ECO:0000313" key="1">
    <source>
        <dbReference type="Proteomes" id="UP000504637"/>
    </source>
</evidence>
<protein>
    <submittedName>
        <fullName evidence="2">Uncharacterized protein</fullName>
    </submittedName>
</protein>
<organism evidence="2">
    <name type="scientific">Dissoconium aciculare CBS 342.82</name>
    <dbReference type="NCBI Taxonomy" id="1314786"/>
    <lineage>
        <taxon>Eukaryota</taxon>
        <taxon>Fungi</taxon>
        <taxon>Dikarya</taxon>
        <taxon>Ascomycota</taxon>
        <taxon>Pezizomycotina</taxon>
        <taxon>Dothideomycetes</taxon>
        <taxon>Dothideomycetidae</taxon>
        <taxon>Mycosphaerellales</taxon>
        <taxon>Dissoconiaceae</taxon>
        <taxon>Dissoconium</taxon>
    </lineage>
</organism>
<dbReference type="Proteomes" id="UP000504637">
    <property type="component" value="Unplaced"/>
</dbReference>
<accession>A0A6J3MCI8</accession>
<dbReference type="RefSeq" id="XP_033462629.1">
    <property type="nucleotide sequence ID" value="XM_033599308.1"/>
</dbReference>
<dbReference type="GeneID" id="54357107"/>
<reference evidence="2" key="3">
    <citation type="submission" date="2025-08" db="UniProtKB">
        <authorList>
            <consortium name="RefSeq"/>
        </authorList>
    </citation>
    <scope>IDENTIFICATION</scope>
    <source>
        <strain evidence="2">CBS 342.82</strain>
    </source>
</reference>
<reference evidence="2" key="2">
    <citation type="submission" date="2020-04" db="EMBL/GenBank/DDBJ databases">
        <authorList>
            <consortium name="NCBI Genome Project"/>
        </authorList>
    </citation>
    <scope>NUCLEOTIDE SEQUENCE</scope>
    <source>
        <strain evidence="2">CBS 342.82</strain>
    </source>
</reference>
<reference evidence="2" key="1">
    <citation type="submission" date="2020-01" db="EMBL/GenBank/DDBJ databases">
        <authorList>
            <consortium name="DOE Joint Genome Institute"/>
            <person name="Haridas S."/>
            <person name="Albert R."/>
            <person name="Binder M."/>
            <person name="Bloem J."/>
            <person name="Labutti K."/>
            <person name="Salamov A."/>
            <person name="Andreopoulos B."/>
            <person name="Baker S.E."/>
            <person name="Barry K."/>
            <person name="Bills G."/>
            <person name="Bluhm B.H."/>
            <person name="Cannon C."/>
            <person name="Castanera R."/>
            <person name="Culley D.E."/>
            <person name="Daum C."/>
            <person name="Ezra D."/>
            <person name="Gonzalez J.B."/>
            <person name="Henrissat B."/>
            <person name="Kuo A."/>
            <person name="Liang C."/>
            <person name="Lipzen A."/>
            <person name="Lutzoni F."/>
            <person name="Magnuson J."/>
            <person name="Mondo S."/>
            <person name="Nolan M."/>
            <person name="Ohm R."/>
            <person name="Pangilinan J."/>
            <person name="Park H.-J."/>
            <person name="Ramirez L."/>
            <person name="Alfaro M."/>
            <person name="Sun H."/>
            <person name="Tritt A."/>
            <person name="Yoshinaga Y."/>
            <person name="Zwiers L.-H."/>
            <person name="Turgeon B.G."/>
            <person name="Goodwin S.B."/>
            <person name="Spatafora J.W."/>
            <person name="Crous P.W."/>
            <person name="Grigoriev I.V."/>
        </authorList>
    </citation>
    <scope>NUCLEOTIDE SEQUENCE</scope>
    <source>
        <strain evidence="2">CBS 342.82</strain>
    </source>
</reference>
<proteinExistence type="predicted"/>
<sequence length="165" mass="17549">MCHTLISRELSANASGWVPPQDHTTAAKMAALLACLLVADHSVRTLLSGEDQSVGVQPRPIGVCMLSQWPFPGPGGVHPSAFHLRPPSSMLRRFVLPSVPRFVSSSTLGSILPTPRGSSCPEEQFGIIPIEAAVMVSMGKHTSACSCRSLPCQDIKPPITLQVES</sequence>
<gene>
    <name evidence="2" type="ORF">K489DRAFT_162466</name>
</gene>
<dbReference type="AlphaFoldDB" id="A0A6J3MCI8"/>
<evidence type="ECO:0000313" key="2">
    <source>
        <dbReference type="RefSeq" id="XP_033462629.1"/>
    </source>
</evidence>
<keyword evidence="1" id="KW-1185">Reference proteome</keyword>
<name>A0A6J3MCI8_9PEZI</name>